<evidence type="ECO:0000313" key="3">
    <source>
        <dbReference type="EMBL" id="RJF97931.1"/>
    </source>
</evidence>
<comment type="caution">
    <text evidence="3">The sequence shown here is derived from an EMBL/GenBank/DDBJ whole genome shotgun (WGS) entry which is preliminary data.</text>
</comment>
<organism evidence="3 4">
    <name type="scientific">Noviherbaspirillum saxi</name>
    <dbReference type="NCBI Taxonomy" id="2320863"/>
    <lineage>
        <taxon>Bacteria</taxon>
        <taxon>Pseudomonadati</taxon>
        <taxon>Pseudomonadota</taxon>
        <taxon>Betaproteobacteria</taxon>
        <taxon>Burkholderiales</taxon>
        <taxon>Oxalobacteraceae</taxon>
        <taxon>Noviherbaspirillum</taxon>
    </lineage>
</organism>
<proteinExistence type="predicted"/>
<keyword evidence="4" id="KW-1185">Reference proteome</keyword>
<dbReference type="PANTHER" id="PTHR43750">
    <property type="entry name" value="UDP-GLUCOSE 6-DEHYDROGENASE TUAD"/>
    <property type="match status" value="1"/>
</dbReference>
<evidence type="ECO:0000256" key="1">
    <source>
        <dbReference type="ARBA" id="ARBA00015132"/>
    </source>
</evidence>
<dbReference type="SUPFAM" id="SSF52413">
    <property type="entry name" value="UDP-glucose/GDP-mannose dehydrogenase C-terminal domain"/>
    <property type="match status" value="1"/>
</dbReference>
<name>A0A3A3FUR6_9BURK</name>
<accession>A0A3A3FUR6</accession>
<feature type="domain" description="UDP-glucose/GDP-mannose dehydrogenase C-terminal" evidence="2">
    <location>
        <begin position="44"/>
        <end position="156"/>
    </location>
</feature>
<evidence type="ECO:0000313" key="4">
    <source>
        <dbReference type="Proteomes" id="UP000265955"/>
    </source>
</evidence>
<dbReference type="EMBL" id="QYUO01000001">
    <property type="protein sequence ID" value="RJF97931.1"/>
    <property type="molecule type" value="Genomic_DNA"/>
</dbReference>
<dbReference type="PANTHER" id="PTHR43750:SF3">
    <property type="entry name" value="UDP-GLUCOSE 6-DEHYDROGENASE TUAD"/>
    <property type="match status" value="1"/>
</dbReference>
<dbReference type="OrthoDB" id="9803238at2"/>
<dbReference type="Proteomes" id="UP000265955">
    <property type="component" value="Unassembled WGS sequence"/>
</dbReference>
<dbReference type="InterPro" id="IPR014027">
    <property type="entry name" value="UDP-Glc/GDP-Man_DH_C"/>
</dbReference>
<dbReference type="SMART" id="SM00984">
    <property type="entry name" value="UDPG_MGDP_dh_C"/>
    <property type="match status" value="1"/>
</dbReference>
<dbReference type="Gene3D" id="3.40.50.720">
    <property type="entry name" value="NAD(P)-binding Rossmann-like Domain"/>
    <property type="match status" value="1"/>
</dbReference>
<reference evidence="4" key="1">
    <citation type="submission" date="2018-09" db="EMBL/GenBank/DDBJ databases">
        <authorList>
            <person name="Zhu H."/>
        </authorList>
    </citation>
    <scope>NUCLEOTIDE SEQUENCE [LARGE SCALE GENOMIC DNA]</scope>
    <source>
        <strain evidence="4">K1R23-30</strain>
    </source>
</reference>
<gene>
    <name evidence="3" type="ORF">D3871_04910</name>
</gene>
<dbReference type="InterPro" id="IPR036220">
    <property type="entry name" value="UDP-Glc/GDP-Man_DH_C_sf"/>
</dbReference>
<protein>
    <recommendedName>
        <fullName evidence="1">UDP-glucose 6-dehydrogenase</fullName>
    </recommendedName>
</protein>
<dbReference type="Pfam" id="PF03720">
    <property type="entry name" value="UDPG_MGDP_dh_C"/>
    <property type="match status" value="1"/>
</dbReference>
<dbReference type="GO" id="GO:0016616">
    <property type="term" value="F:oxidoreductase activity, acting on the CH-OH group of donors, NAD or NADP as acceptor"/>
    <property type="evidence" value="ECO:0007669"/>
    <property type="project" value="InterPro"/>
</dbReference>
<dbReference type="AlphaFoldDB" id="A0A3A3FUR6"/>
<dbReference type="GO" id="GO:0051287">
    <property type="term" value="F:NAD binding"/>
    <property type="evidence" value="ECO:0007669"/>
    <property type="project" value="InterPro"/>
</dbReference>
<sequence length="177" mass="19697">MLPFKPPDRPTCSTCLPLPATSEAYLGVKVVDRFGDNLSGRHFAIWGLAFKPNTDDMREAPSRVLIHELISPGATVAVYDPLASKDARHVLEADMGDIPDGYQRIRFCDNSKNALQDADALIIITEWKTFRSPDFQQIKALLKNPVIFDGRNLFKPWAMAHAGIEYHGIGRSSTNES</sequence>
<evidence type="ECO:0000259" key="2">
    <source>
        <dbReference type="SMART" id="SM00984"/>
    </source>
</evidence>